<name>A0A6A2V933_9BIFI</name>
<evidence type="ECO:0000313" key="8">
    <source>
        <dbReference type="EMBL" id="KAB8298444.1"/>
    </source>
</evidence>
<dbReference type="PIRSF" id="PIRSF000097">
    <property type="entry name" value="AKR"/>
    <property type="match status" value="1"/>
</dbReference>
<evidence type="ECO:0000256" key="3">
    <source>
        <dbReference type="ARBA" id="ARBA00023002"/>
    </source>
</evidence>
<evidence type="ECO:0000256" key="2">
    <source>
        <dbReference type="ARBA" id="ARBA00022857"/>
    </source>
</evidence>
<organism evidence="8 9">
    <name type="scientific">Bifidobacterium apri</name>
    <dbReference type="NCBI Taxonomy" id="1769423"/>
    <lineage>
        <taxon>Bacteria</taxon>
        <taxon>Bacillati</taxon>
        <taxon>Actinomycetota</taxon>
        <taxon>Actinomycetes</taxon>
        <taxon>Bifidobacteriales</taxon>
        <taxon>Bifidobacteriaceae</taxon>
        <taxon>Bifidobacterium</taxon>
    </lineage>
</organism>
<proteinExistence type="inferred from homology"/>
<feature type="active site" description="Proton donor" evidence="4">
    <location>
        <position position="54"/>
    </location>
</feature>
<evidence type="ECO:0000256" key="1">
    <source>
        <dbReference type="ARBA" id="ARBA00007905"/>
    </source>
</evidence>
<dbReference type="SUPFAM" id="SSF51430">
    <property type="entry name" value="NAD(P)-linked oxidoreductase"/>
    <property type="match status" value="1"/>
</dbReference>
<dbReference type="Proteomes" id="UP000440041">
    <property type="component" value="Unassembled WGS sequence"/>
</dbReference>
<sequence length="285" mass="31891">MRLTSCTDAFTLSNGNAIPCIGYGTFETPADEARKAVREALEAGYRHIDTAAIYGNQEAVGAGIRDSGIPREQLFVTSKLWNTERGYDKTLKACEQTLNELGTDYLDLYLIHWPANRKQFGDRAQELNAETWRAFEELYKSGRVKAIGLSNFLPHHIEALVSSAAVMPMVDQLEVHPGWPQAAAVRYCQEHRIQVEAWGPFGHREVLDNQTLVSIGRKYGKSSAQVCVRWALQHNVLPLPKSVHADRMRANIDVFDFELTDEDMHVIDGLRDLGGSCSDPDAVDF</sequence>
<dbReference type="Pfam" id="PF00248">
    <property type="entry name" value="Aldo_ket_red"/>
    <property type="match status" value="1"/>
</dbReference>
<dbReference type="GO" id="GO:0016616">
    <property type="term" value="F:oxidoreductase activity, acting on the CH-OH group of donors, NAD or NADP as acceptor"/>
    <property type="evidence" value="ECO:0007669"/>
    <property type="project" value="UniProtKB-ARBA"/>
</dbReference>
<dbReference type="PANTHER" id="PTHR43827">
    <property type="entry name" value="2,5-DIKETO-D-GLUCONIC ACID REDUCTASE"/>
    <property type="match status" value="1"/>
</dbReference>
<feature type="site" description="Lowers pKa of active site Tyr" evidence="6">
    <location>
        <position position="79"/>
    </location>
</feature>
<dbReference type="PROSITE" id="PS00798">
    <property type="entry name" value="ALDOKETO_REDUCTASE_1"/>
    <property type="match status" value="1"/>
</dbReference>
<accession>A0A6A2V933</accession>
<feature type="binding site" evidence="5">
    <location>
        <position position="112"/>
    </location>
    <ligand>
        <name>substrate</name>
    </ligand>
</feature>
<evidence type="ECO:0000256" key="6">
    <source>
        <dbReference type="PIRSR" id="PIRSR000097-3"/>
    </source>
</evidence>
<dbReference type="AlphaFoldDB" id="A0A6A2V933"/>
<feature type="domain" description="NADP-dependent oxidoreductase" evidence="7">
    <location>
        <begin position="22"/>
        <end position="270"/>
    </location>
</feature>
<dbReference type="FunFam" id="3.20.20.100:FF:000015">
    <property type="entry name" value="Oxidoreductase, aldo/keto reductase family"/>
    <property type="match status" value="1"/>
</dbReference>
<dbReference type="Gene3D" id="3.20.20.100">
    <property type="entry name" value="NADP-dependent oxidoreductase domain"/>
    <property type="match status" value="1"/>
</dbReference>
<dbReference type="InterPro" id="IPR018170">
    <property type="entry name" value="Aldo/ket_reductase_CS"/>
</dbReference>
<dbReference type="InterPro" id="IPR036812">
    <property type="entry name" value="NAD(P)_OxRdtase_dom_sf"/>
</dbReference>
<evidence type="ECO:0000259" key="7">
    <source>
        <dbReference type="Pfam" id="PF00248"/>
    </source>
</evidence>
<dbReference type="PANTHER" id="PTHR43827:SF3">
    <property type="entry name" value="NADP-DEPENDENT OXIDOREDUCTASE DOMAIN-CONTAINING PROTEIN"/>
    <property type="match status" value="1"/>
</dbReference>
<keyword evidence="9" id="KW-1185">Reference proteome</keyword>
<dbReference type="PRINTS" id="PR00069">
    <property type="entry name" value="ALDKETRDTASE"/>
</dbReference>
<dbReference type="RefSeq" id="WP_152355707.1">
    <property type="nucleotide sequence ID" value="NZ_JBKZAQ010000013.1"/>
</dbReference>
<dbReference type="PROSITE" id="PS00063">
    <property type="entry name" value="ALDOKETO_REDUCTASE_3"/>
    <property type="match status" value="1"/>
</dbReference>
<comment type="similarity">
    <text evidence="1">Belongs to the aldo/keto reductase family.</text>
</comment>
<dbReference type="PROSITE" id="PS00062">
    <property type="entry name" value="ALDOKETO_REDUCTASE_2"/>
    <property type="match status" value="1"/>
</dbReference>
<protein>
    <submittedName>
        <fullName evidence="8">Oxidoreductase</fullName>
    </submittedName>
</protein>
<evidence type="ECO:0000313" key="9">
    <source>
        <dbReference type="Proteomes" id="UP000440041"/>
    </source>
</evidence>
<gene>
    <name evidence="8" type="ORF">DSM100238_1131</name>
</gene>
<keyword evidence="2" id="KW-0521">NADP</keyword>
<dbReference type="InterPro" id="IPR020471">
    <property type="entry name" value="AKR"/>
</dbReference>
<evidence type="ECO:0000256" key="5">
    <source>
        <dbReference type="PIRSR" id="PIRSR000097-2"/>
    </source>
</evidence>
<keyword evidence="3" id="KW-0560">Oxidoreductase</keyword>
<comment type="caution">
    <text evidence="8">The sequence shown here is derived from an EMBL/GenBank/DDBJ whole genome shotgun (WGS) entry which is preliminary data.</text>
</comment>
<dbReference type="EMBL" id="WBSO01000006">
    <property type="protein sequence ID" value="KAB8298444.1"/>
    <property type="molecule type" value="Genomic_DNA"/>
</dbReference>
<dbReference type="OrthoDB" id="9804790at2"/>
<dbReference type="CDD" id="cd19071">
    <property type="entry name" value="AKR_AKR1-5-like"/>
    <property type="match status" value="1"/>
</dbReference>
<dbReference type="InterPro" id="IPR023210">
    <property type="entry name" value="NADP_OxRdtase_dom"/>
</dbReference>
<reference evidence="8 9" key="1">
    <citation type="submission" date="2019-09" db="EMBL/GenBank/DDBJ databases">
        <title>Characterization of the phylogenetic diversity of two novel species belonging to the genus Bifidobacterium: Bifidobacterium cebidarum sp. nov. and Bifidobacterium leontopitheci sp. nov.</title>
        <authorList>
            <person name="Lugli G.A."/>
            <person name="Duranti S."/>
            <person name="Milani C."/>
            <person name="Turroni F."/>
            <person name="Ventura M."/>
        </authorList>
    </citation>
    <scope>NUCLEOTIDE SEQUENCE [LARGE SCALE GENOMIC DNA]</scope>
    <source>
        <strain evidence="8 9">DSM 100238</strain>
    </source>
</reference>
<evidence type="ECO:0000256" key="4">
    <source>
        <dbReference type="PIRSR" id="PIRSR000097-1"/>
    </source>
</evidence>